<evidence type="ECO:0000313" key="3">
    <source>
        <dbReference type="Proteomes" id="UP000004169"/>
    </source>
</evidence>
<dbReference type="STRING" id="1150626.PHAMO_380097"/>
<dbReference type="InterPro" id="IPR046668">
    <property type="entry name" value="DUF6538"/>
</dbReference>
<organism evidence="2 3">
    <name type="scientific">Magnetospirillum molischianum DSM 120</name>
    <dbReference type="NCBI Taxonomy" id="1150626"/>
    <lineage>
        <taxon>Bacteria</taxon>
        <taxon>Pseudomonadati</taxon>
        <taxon>Pseudomonadota</taxon>
        <taxon>Alphaproteobacteria</taxon>
        <taxon>Rhodospirillales</taxon>
        <taxon>Rhodospirillaceae</taxon>
        <taxon>Magnetospirillum</taxon>
    </lineage>
</organism>
<evidence type="ECO:0000259" key="1">
    <source>
        <dbReference type="Pfam" id="PF20172"/>
    </source>
</evidence>
<comment type="caution">
    <text evidence="2">The sequence shown here is derived from an EMBL/GenBank/DDBJ whole genome shotgun (WGS) entry which is preliminary data.</text>
</comment>
<dbReference type="AlphaFoldDB" id="H8FVP1"/>
<name>H8FVP1_MAGML</name>
<reference evidence="2 3" key="1">
    <citation type="journal article" date="2012" name="J. Bacteriol.">
        <title>Draft Genome Sequence of the Purple Photosynthetic Bacterium Phaeospirillum molischianum DSM120, a Particularly Versatile Bacterium.</title>
        <authorList>
            <person name="Duquesne K."/>
            <person name="Prima V."/>
            <person name="Ji B."/>
            <person name="Rouy Z."/>
            <person name="Medigue C."/>
            <person name="Talla E."/>
            <person name="Sturgis J.N."/>
        </authorList>
    </citation>
    <scope>NUCLEOTIDE SEQUENCE [LARGE SCALE GENOMIC DNA]</scope>
    <source>
        <strain evidence="3">DSM120</strain>
    </source>
</reference>
<dbReference type="RefSeq" id="WP_004156725.1">
    <property type="nucleotide sequence ID" value="NZ_CAHP01000032.1"/>
</dbReference>
<protein>
    <recommendedName>
        <fullName evidence="1">DUF6538 domain-containing protein</fullName>
    </recommendedName>
</protein>
<dbReference type="Pfam" id="PF20172">
    <property type="entry name" value="DUF6538"/>
    <property type="match status" value="1"/>
</dbReference>
<keyword evidence="3" id="KW-1185">Reference proteome</keyword>
<dbReference type="Proteomes" id="UP000004169">
    <property type="component" value="Unassembled WGS sequence"/>
</dbReference>
<feature type="domain" description="DUF6538" evidence="1">
    <location>
        <begin position="7"/>
        <end position="58"/>
    </location>
</feature>
<sequence length="62" mass="7147">MSLATNVVRRGAVYYVRVRVPKRLVQFVGKSEVWKSLETKDAIDARRKAPSVTPRARRHLAR</sequence>
<accession>H8FVP1</accession>
<dbReference type="EMBL" id="CAHP01000032">
    <property type="protein sequence ID" value="CCG42429.1"/>
    <property type="molecule type" value="Genomic_DNA"/>
</dbReference>
<proteinExistence type="predicted"/>
<gene>
    <name evidence="2" type="ORF">PHAMO_380097</name>
</gene>
<evidence type="ECO:0000313" key="2">
    <source>
        <dbReference type="EMBL" id="CCG42429.1"/>
    </source>
</evidence>